<organism evidence="2 3">
    <name type="scientific">Rhodococcus jostii</name>
    <dbReference type="NCBI Taxonomy" id="132919"/>
    <lineage>
        <taxon>Bacteria</taxon>
        <taxon>Bacillati</taxon>
        <taxon>Actinomycetota</taxon>
        <taxon>Actinomycetes</taxon>
        <taxon>Mycobacteriales</taxon>
        <taxon>Nocardiaceae</taxon>
        <taxon>Rhodococcus</taxon>
    </lineage>
</organism>
<accession>A0A1H4RCM1</accession>
<feature type="signal peptide" evidence="1">
    <location>
        <begin position="1"/>
        <end position="25"/>
    </location>
</feature>
<sequence>MNTFALRTAIAAAAIAPLVALGAGAGVGVGVASADPTLHGDPDTPGTQLNIHSNSPHSFSCGAIGVTGVGIGSAST</sequence>
<feature type="chain" id="PRO_5038861411" evidence="1">
    <location>
        <begin position="26"/>
        <end position="76"/>
    </location>
</feature>
<reference evidence="3" key="1">
    <citation type="submission" date="2016-10" db="EMBL/GenBank/DDBJ databases">
        <authorList>
            <person name="Varghese N."/>
        </authorList>
    </citation>
    <scope>NUCLEOTIDE SEQUENCE [LARGE SCALE GENOMIC DNA]</scope>
    <source>
        <strain evidence="3">DSM 44719</strain>
    </source>
</reference>
<dbReference type="Proteomes" id="UP000183407">
    <property type="component" value="Unassembled WGS sequence"/>
</dbReference>
<dbReference type="AlphaFoldDB" id="A0A1H4RCM1"/>
<keyword evidence="1" id="KW-0732">Signal</keyword>
<proteinExistence type="predicted"/>
<evidence type="ECO:0000313" key="2">
    <source>
        <dbReference type="EMBL" id="SEC29652.1"/>
    </source>
</evidence>
<protein>
    <submittedName>
        <fullName evidence="2">Uncharacterized protein</fullName>
    </submittedName>
</protein>
<name>A0A1H4RCM1_RHOJO</name>
<gene>
    <name evidence="2" type="ORF">SAMN04490220_1281</name>
</gene>
<dbReference type="EMBL" id="FNTL01000004">
    <property type="protein sequence ID" value="SEC29652.1"/>
    <property type="molecule type" value="Genomic_DNA"/>
</dbReference>
<evidence type="ECO:0000313" key="3">
    <source>
        <dbReference type="Proteomes" id="UP000183407"/>
    </source>
</evidence>
<evidence type="ECO:0000256" key="1">
    <source>
        <dbReference type="SAM" id="SignalP"/>
    </source>
</evidence>